<dbReference type="Pfam" id="PF00646">
    <property type="entry name" value="F-box"/>
    <property type="match status" value="1"/>
</dbReference>
<comment type="caution">
    <text evidence="3">The sequence shown here is derived from an EMBL/GenBank/DDBJ whole genome shotgun (WGS) entry which is preliminary data.</text>
</comment>
<proteinExistence type="predicted"/>
<dbReference type="PANTHER" id="PTHR24414:SF60">
    <property type="entry name" value="OS03G0415400 PROTEIN"/>
    <property type="match status" value="1"/>
</dbReference>
<dbReference type="Proteomes" id="UP001367508">
    <property type="component" value="Unassembled WGS sequence"/>
</dbReference>
<organism evidence="3 4">
    <name type="scientific">Canavalia gladiata</name>
    <name type="common">Sword bean</name>
    <name type="synonym">Dolichos gladiatus</name>
    <dbReference type="NCBI Taxonomy" id="3824"/>
    <lineage>
        <taxon>Eukaryota</taxon>
        <taxon>Viridiplantae</taxon>
        <taxon>Streptophyta</taxon>
        <taxon>Embryophyta</taxon>
        <taxon>Tracheophyta</taxon>
        <taxon>Spermatophyta</taxon>
        <taxon>Magnoliopsida</taxon>
        <taxon>eudicotyledons</taxon>
        <taxon>Gunneridae</taxon>
        <taxon>Pentapetalae</taxon>
        <taxon>rosids</taxon>
        <taxon>fabids</taxon>
        <taxon>Fabales</taxon>
        <taxon>Fabaceae</taxon>
        <taxon>Papilionoideae</taxon>
        <taxon>50 kb inversion clade</taxon>
        <taxon>NPAAA clade</taxon>
        <taxon>indigoferoid/millettioid clade</taxon>
        <taxon>Phaseoleae</taxon>
        <taxon>Canavalia</taxon>
    </lineage>
</organism>
<dbReference type="SMART" id="SM00612">
    <property type="entry name" value="Kelch"/>
    <property type="match status" value="2"/>
</dbReference>
<dbReference type="PANTHER" id="PTHR24414">
    <property type="entry name" value="F-BOX/KELCH-REPEAT PROTEIN SKIP4"/>
    <property type="match status" value="1"/>
</dbReference>
<reference evidence="3 4" key="1">
    <citation type="submission" date="2024-01" db="EMBL/GenBank/DDBJ databases">
        <title>The genomes of 5 underutilized Papilionoideae crops provide insights into root nodulation and disease resistanc.</title>
        <authorList>
            <person name="Jiang F."/>
        </authorList>
    </citation>
    <scope>NUCLEOTIDE SEQUENCE [LARGE SCALE GENOMIC DNA]</scope>
    <source>
        <strain evidence="3">LVBAO_FW01</strain>
        <tissue evidence="3">Leaves</tissue>
    </source>
</reference>
<dbReference type="Pfam" id="PF01344">
    <property type="entry name" value="Kelch_1"/>
    <property type="match status" value="1"/>
</dbReference>
<gene>
    <name evidence="3" type="ORF">VNO77_42773</name>
</gene>
<protein>
    <recommendedName>
        <fullName evidence="2">F-box domain-containing protein</fullName>
    </recommendedName>
</protein>
<dbReference type="InterPro" id="IPR006652">
    <property type="entry name" value="Kelch_1"/>
</dbReference>
<dbReference type="SUPFAM" id="SSF117281">
    <property type="entry name" value="Kelch motif"/>
    <property type="match status" value="1"/>
</dbReference>
<keyword evidence="1" id="KW-1133">Transmembrane helix</keyword>
<dbReference type="InterPro" id="IPR015915">
    <property type="entry name" value="Kelch-typ_b-propeller"/>
</dbReference>
<dbReference type="CDD" id="cd22152">
    <property type="entry name" value="F-box_AtAFR-like"/>
    <property type="match status" value="1"/>
</dbReference>
<dbReference type="Gene3D" id="2.120.10.80">
    <property type="entry name" value="Kelch-type beta propeller"/>
    <property type="match status" value="1"/>
</dbReference>
<dbReference type="EMBL" id="JAYMYQ010000011">
    <property type="protein sequence ID" value="KAK7304880.1"/>
    <property type="molecule type" value="Genomic_DNA"/>
</dbReference>
<accession>A0AAN9PMC3</accession>
<evidence type="ECO:0000259" key="2">
    <source>
        <dbReference type="PROSITE" id="PS50181"/>
    </source>
</evidence>
<dbReference type="PROSITE" id="PS50181">
    <property type="entry name" value="FBOX"/>
    <property type="match status" value="1"/>
</dbReference>
<dbReference type="InterPro" id="IPR036047">
    <property type="entry name" value="F-box-like_dom_sf"/>
</dbReference>
<dbReference type="SUPFAM" id="SSF81383">
    <property type="entry name" value="F-box domain"/>
    <property type="match status" value="1"/>
</dbReference>
<feature type="transmembrane region" description="Helical" evidence="1">
    <location>
        <begin position="12"/>
        <end position="36"/>
    </location>
</feature>
<sequence length="477" mass="52284">MIFKLCYVIFKFNLMGLIYFICHMLRFTISVSGITFNSRSVIVKFNKVAYASIHQLKLKLMGSDRERESCNSRHFTWLMKSCFPNPHNATVSQPQPHPMSPAPPTTISSLPDDVVLDFLSRVPPSSLPALSLVCRRWSLLLRSPDFSLLRRRRNLLRHTSVALAATDHGLSAATLLDGAWTNSLFVPCYDAVSLDNFHSLLSHARVASIGPRIFIVGRNATLQYDTWTATVSPRAAMIFPRKKFALAAVAGKIYVAGGGSRTAAVEEYNPVTDTWHVVGHAPRRRYGCIGASVDGVFYVIGGLRIGASEHNVFSRAAGGAEAHAVYASSMDLFDVETRVWLRSRMVPGGGCVVAACAAAGRVYVLTSHAVELSFWSFDARRKCGGSVNGRGGGVFGEWCRIKSPPLPAQVRVDTRMRFSCVGMGEKVVLIQMGGNMNEIRGLRDGLVLVYDCVAGEWGKGVDLPEVYRRAAYVGVEC</sequence>
<keyword evidence="1" id="KW-0812">Transmembrane</keyword>
<dbReference type="InterPro" id="IPR001810">
    <property type="entry name" value="F-box_dom"/>
</dbReference>
<name>A0AAN9PMC3_CANGL</name>
<evidence type="ECO:0000313" key="3">
    <source>
        <dbReference type="EMBL" id="KAK7304880.1"/>
    </source>
</evidence>
<dbReference type="Gene3D" id="1.20.1280.50">
    <property type="match status" value="1"/>
</dbReference>
<dbReference type="SMART" id="SM00256">
    <property type="entry name" value="FBOX"/>
    <property type="match status" value="1"/>
</dbReference>
<evidence type="ECO:0000256" key="1">
    <source>
        <dbReference type="SAM" id="Phobius"/>
    </source>
</evidence>
<dbReference type="AlphaFoldDB" id="A0AAN9PMC3"/>
<dbReference type="InterPro" id="IPR050354">
    <property type="entry name" value="F-box/kelch-repeat_ARATH"/>
</dbReference>
<feature type="domain" description="F-box" evidence="2">
    <location>
        <begin position="104"/>
        <end position="152"/>
    </location>
</feature>
<keyword evidence="4" id="KW-1185">Reference proteome</keyword>
<evidence type="ECO:0000313" key="4">
    <source>
        <dbReference type="Proteomes" id="UP001367508"/>
    </source>
</evidence>
<keyword evidence="1" id="KW-0472">Membrane</keyword>